<keyword evidence="3" id="KW-1185">Reference proteome</keyword>
<dbReference type="AlphaFoldDB" id="A0A177ANQ6"/>
<evidence type="ECO:0000313" key="3">
    <source>
        <dbReference type="Proteomes" id="UP000078046"/>
    </source>
</evidence>
<dbReference type="EMBL" id="LWCA01002832">
    <property type="protein sequence ID" value="OAF63676.1"/>
    <property type="molecule type" value="Genomic_DNA"/>
</dbReference>
<feature type="chain" id="PRO_5011977763" evidence="1">
    <location>
        <begin position="16"/>
        <end position="154"/>
    </location>
</feature>
<name>A0A177ANQ6_9BILA</name>
<accession>A0A177ANQ6</accession>
<evidence type="ECO:0000256" key="1">
    <source>
        <dbReference type="SAM" id="SignalP"/>
    </source>
</evidence>
<proteinExistence type="predicted"/>
<feature type="non-terminal residue" evidence="2">
    <location>
        <position position="154"/>
    </location>
</feature>
<sequence length="154" mass="18233">MKIIWVFAILIYVNARQIENPLKEVTFKNVKEKSIIHKFNNVFVVKNDNSIMIWEYLKNKFEMIGSYHNISQILWTFNAYLGYVSDGTEYKLIFISSETKSSETKKVCVMPTKHIVFGKTFDLYDNIIRDIDRNTIFALNIKNIIRTFTFKVNQ</sequence>
<evidence type="ECO:0000313" key="2">
    <source>
        <dbReference type="EMBL" id="OAF63676.1"/>
    </source>
</evidence>
<protein>
    <submittedName>
        <fullName evidence="2">Uncharacterized protein</fullName>
    </submittedName>
</protein>
<comment type="caution">
    <text evidence="2">The sequence shown here is derived from an EMBL/GenBank/DDBJ whole genome shotgun (WGS) entry which is preliminary data.</text>
</comment>
<reference evidence="2 3" key="1">
    <citation type="submission" date="2016-04" db="EMBL/GenBank/DDBJ databases">
        <title>The genome of Intoshia linei affirms orthonectids as highly simplified spiralians.</title>
        <authorList>
            <person name="Mikhailov K.V."/>
            <person name="Slusarev G.S."/>
            <person name="Nikitin M.A."/>
            <person name="Logacheva M.D."/>
            <person name="Penin A."/>
            <person name="Aleoshin V."/>
            <person name="Panchin Y.V."/>
        </authorList>
    </citation>
    <scope>NUCLEOTIDE SEQUENCE [LARGE SCALE GENOMIC DNA]</scope>
    <source>
        <strain evidence="2">Intl2013</strain>
        <tissue evidence="2">Whole animal</tissue>
    </source>
</reference>
<gene>
    <name evidence="2" type="ORF">A3Q56_08616</name>
</gene>
<dbReference type="Proteomes" id="UP000078046">
    <property type="component" value="Unassembled WGS sequence"/>
</dbReference>
<feature type="signal peptide" evidence="1">
    <location>
        <begin position="1"/>
        <end position="15"/>
    </location>
</feature>
<keyword evidence="1" id="KW-0732">Signal</keyword>
<organism evidence="2 3">
    <name type="scientific">Intoshia linei</name>
    <dbReference type="NCBI Taxonomy" id="1819745"/>
    <lineage>
        <taxon>Eukaryota</taxon>
        <taxon>Metazoa</taxon>
        <taxon>Spiralia</taxon>
        <taxon>Lophotrochozoa</taxon>
        <taxon>Mesozoa</taxon>
        <taxon>Orthonectida</taxon>
        <taxon>Rhopaluridae</taxon>
        <taxon>Intoshia</taxon>
    </lineage>
</organism>